<comment type="caution">
    <text evidence="1">The sequence shown here is derived from an EMBL/GenBank/DDBJ whole genome shotgun (WGS) entry which is preliminary data.</text>
</comment>
<name>A0A0G1KSW1_9BACT</name>
<sequence length="113" mass="12989">MLQMVTRRVVQDRTGAIRRAVIQCVTDMGFSPHFEAGKRSIKVSYRQPSRMKSLKPVYMTVAEVEILSIEEGAYRILVRPRLYGHDRPKVDELIECLKAKIVEGGQLEVVMER</sequence>
<dbReference type="PATRIC" id="fig|1618380.3.peg.69"/>
<gene>
    <name evidence="1" type="ORF">UW84_C0004G0011</name>
</gene>
<reference evidence="1 2" key="1">
    <citation type="journal article" date="2015" name="Nature">
        <title>rRNA introns, odd ribosomes, and small enigmatic genomes across a large radiation of phyla.</title>
        <authorList>
            <person name="Brown C.T."/>
            <person name="Hug L.A."/>
            <person name="Thomas B.C."/>
            <person name="Sharon I."/>
            <person name="Castelle C.J."/>
            <person name="Singh A."/>
            <person name="Wilkins M.J."/>
            <person name="Williams K.H."/>
            <person name="Banfield J.F."/>
        </authorList>
    </citation>
    <scope>NUCLEOTIDE SEQUENCE [LARGE SCALE GENOMIC DNA]</scope>
</reference>
<accession>A0A0G1KSW1</accession>
<dbReference type="Proteomes" id="UP000034797">
    <property type="component" value="Unassembled WGS sequence"/>
</dbReference>
<evidence type="ECO:0000313" key="2">
    <source>
        <dbReference type="Proteomes" id="UP000034797"/>
    </source>
</evidence>
<dbReference type="EMBL" id="LCJW01000004">
    <property type="protein sequence ID" value="KKT86696.1"/>
    <property type="molecule type" value="Genomic_DNA"/>
</dbReference>
<evidence type="ECO:0000313" key="1">
    <source>
        <dbReference type="EMBL" id="KKT86696.1"/>
    </source>
</evidence>
<protein>
    <submittedName>
        <fullName evidence="1">Uncharacterized protein</fullName>
    </submittedName>
</protein>
<organism evidence="1 2">
    <name type="scientific">Candidatus Collierbacteria bacterium GW2011_GWA2_44_99</name>
    <dbReference type="NCBI Taxonomy" id="1618380"/>
    <lineage>
        <taxon>Bacteria</taxon>
        <taxon>Candidatus Collieribacteriota</taxon>
    </lineage>
</organism>
<proteinExistence type="predicted"/>
<dbReference type="AlphaFoldDB" id="A0A0G1KSW1"/>